<organism evidence="1 2">
    <name type="scientific">Plakobranchus ocellatus</name>
    <dbReference type="NCBI Taxonomy" id="259542"/>
    <lineage>
        <taxon>Eukaryota</taxon>
        <taxon>Metazoa</taxon>
        <taxon>Spiralia</taxon>
        <taxon>Lophotrochozoa</taxon>
        <taxon>Mollusca</taxon>
        <taxon>Gastropoda</taxon>
        <taxon>Heterobranchia</taxon>
        <taxon>Euthyneura</taxon>
        <taxon>Panpulmonata</taxon>
        <taxon>Sacoglossa</taxon>
        <taxon>Placobranchoidea</taxon>
        <taxon>Plakobranchidae</taxon>
        <taxon>Plakobranchus</taxon>
    </lineage>
</organism>
<gene>
    <name evidence="1" type="ORF">PoB_004786600</name>
</gene>
<dbReference type="EMBL" id="BLXT01005252">
    <property type="protein sequence ID" value="GFO21361.1"/>
    <property type="molecule type" value="Genomic_DNA"/>
</dbReference>
<accession>A0AAV4BQM7</accession>
<evidence type="ECO:0000313" key="1">
    <source>
        <dbReference type="EMBL" id="GFO21361.1"/>
    </source>
</evidence>
<comment type="caution">
    <text evidence="1">The sequence shown here is derived from an EMBL/GenBank/DDBJ whole genome shotgun (WGS) entry which is preliminary data.</text>
</comment>
<keyword evidence="2" id="KW-1185">Reference proteome</keyword>
<name>A0AAV4BQM7_9GAST</name>
<reference evidence="1 2" key="1">
    <citation type="journal article" date="2021" name="Elife">
        <title>Chloroplast acquisition without the gene transfer in kleptoplastic sea slugs, Plakobranchus ocellatus.</title>
        <authorList>
            <person name="Maeda T."/>
            <person name="Takahashi S."/>
            <person name="Yoshida T."/>
            <person name="Shimamura S."/>
            <person name="Takaki Y."/>
            <person name="Nagai Y."/>
            <person name="Toyoda A."/>
            <person name="Suzuki Y."/>
            <person name="Arimoto A."/>
            <person name="Ishii H."/>
            <person name="Satoh N."/>
            <person name="Nishiyama T."/>
            <person name="Hasebe M."/>
            <person name="Maruyama T."/>
            <person name="Minagawa J."/>
            <person name="Obokata J."/>
            <person name="Shigenobu S."/>
        </authorList>
    </citation>
    <scope>NUCLEOTIDE SEQUENCE [LARGE SCALE GENOMIC DNA]</scope>
</reference>
<proteinExistence type="predicted"/>
<dbReference type="Proteomes" id="UP000735302">
    <property type="component" value="Unassembled WGS sequence"/>
</dbReference>
<protein>
    <submittedName>
        <fullName evidence="1">Uncharacterized protein</fullName>
    </submittedName>
</protein>
<evidence type="ECO:0000313" key="2">
    <source>
        <dbReference type="Proteomes" id="UP000735302"/>
    </source>
</evidence>
<dbReference type="AlphaFoldDB" id="A0AAV4BQM7"/>
<sequence>MPEVIEVPCCRRLGRAMGPLGALAAQLIVGYHYHSSLWAITITAHYHCELLIIAHCELSLSQLIVGYHHHSTLWGITITAHLGLSPSQFIVGYHNCNSIGLELSQLIVGYHCQSLLWAIAADTSRRFSDKKLDIIDSACNCIRQWRRFGVFMYWYFGV</sequence>